<evidence type="ECO:0000256" key="2">
    <source>
        <dbReference type="ARBA" id="ARBA00022801"/>
    </source>
</evidence>
<dbReference type="InterPro" id="IPR001031">
    <property type="entry name" value="Thioesterase"/>
</dbReference>
<dbReference type="SUPFAM" id="SSF53474">
    <property type="entry name" value="alpha/beta-Hydrolases"/>
    <property type="match status" value="1"/>
</dbReference>
<comment type="similarity">
    <text evidence="1">Belongs to the thioesterase family.</text>
</comment>
<dbReference type="SMART" id="SM00824">
    <property type="entry name" value="PKS_TE"/>
    <property type="match status" value="1"/>
</dbReference>
<keyword evidence="2 4" id="KW-0378">Hydrolase</keyword>
<keyword evidence="6" id="KW-1185">Reference proteome</keyword>
<reference evidence="5 6" key="2">
    <citation type="submission" date="2018-11" db="EMBL/GenBank/DDBJ databases">
        <title>Whole genome sequence of Streptomyces paromomycinus NBRC 15454(T).</title>
        <authorList>
            <person name="Komaki H."/>
            <person name="Tamura T."/>
        </authorList>
    </citation>
    <scope>NUCLEOTIDE SEQUENCE [LARGE SCALE GENOMIC DNA]</scope>
    <source>
        <strain evidence="5 6">NBRC 15454</strain>
    </source>
</reference>
<evidence type="ECO:0000313" key="5">
    <source>
        <dbReference type="EMBL" id="GCD47587.1"/>
    </source>
</evidence>
<dbReference type="GO" id="GO:0008610">
    <property type="term" value="P:lipid biosynthetic process"/>
    <property type="evidence" value="ECO:0007669"/>
    <property type="project" value="TreeGrafter"/>
</dbReference>
<dbReference type="PANTHER" id="PTHR11487:SF0">
    <property type="entry name" value="S-ACYL FATTY ACID SYNTHASE THIOESTERASE, MEDIUM CHAIN"/>
    <property type="match status" value="1"/>
</dbReference>
<gene>
    <name evidence="4" type="primary">mloC</name>
    <name evidence="5" type="ORF">GKJPGBOP_07357</name>
</gene>
<dbReference type="Proteomes" id="UP000286746">
    <property type="component" value="Unassembled WGS sequence"/>
</dbReference>
<proteinExistence type="inferred from homology"/>
<sequence>MSSFPAPEAVERWLRRFHAPPRRPAARLVCLPHAGGSAGFFFPFSQALAGDLDVLAVQYPGRLERHHEPPLTDIAELAGQVVAALTSATAGADGLPLALFGHSMGALIAYEAASELQDRGTPVQALFVSGRRAAGCPDAIVPLHTLDDDAVVAELRAMDGTEDELLSDPDMLRLILPAVRADYRAVANYRYRPRPRLTCPVVALTGDDDARVSLEQAAAWAGHTTGPHELRVFPGGHFYLSSPPQQSAVTALLRSRLVGGHAAAVPL</sequence>
<protein>
    <submittedName>
        <fullName evidence="4">Thioesterase</fullName>
        <ecNumber evidence="4">3.1.2.14</ecNumber>
    </submittedName>
</protein>
<dbReference type="Gene3D" id="3.40.50.1820">
    <property type="entry name" value="alpha/beta hydrolase"/>
    <property type="match status" value="1"/>
</dbReference>
<dbReference type="EMBL" id="BHZD01000001">
    <property type="protein sequence ID" value="GCD47587.1"/>
    <property type="molecule type" value="Genomic_DNA"/>
</dbReference>
<dbReference type="EC" id="3.1.2.14" evidence="4"/>
<evidence type="ECO:0000313" key="4">
    <source>
        <dbReference type="EMBL" id="AYJ71714.1"/>
    </source>
</evidence>
<dbReference type="InterPro" id="IPR012223">
    <property type="entry name" value="TEII"/>
</dbReference>
<evidence type="ECO:0000313" key="6">
    <source>
        <dbReference type="Proteomes" id="UP000286746"/>
    </source>
</evidence>
<accession>A0A3S7UQL3</accession>
<dbReference type="PANTHER" id="PTHR11487">
    <property type="entry name" value="THIOESTERASE"/>
    <property type="match status" value="1"/>
</dbReference>
<dbReference type="EMBL" id="MH104947">
    <property type="protein sequence ID" value="AYJ71714.1"/>
    <property type="molecule type" value="Genomic_DNA"/>
</dbReference>
<evidence type="ECO:0000256" key="1">
    <source>
        <dbReference type="ARBA" id="ARBA00007169"/>
    </source>
</evidence>
<feature type="domain" description="Thioesterase TesA-like" evidence="3">
    <location>
        <begin position="29"/>
        <end position="253"/>
    </location>
</feature>
<name>A0A3S7UQL3_STREY</name>
<dbReference type="RefSeq" id="WP_125057663.1">
    <property type="nucleotide sequence ID" value="NZ_BHZD01000001.1"/>
</dbReference>
<dbReference type="InterPro" id="IPR029058">
    <property type="entry name" value="AB_hydrolase_fold"/>
</dbReference>
<reference evidence="4" key="1">
    <citation type="journal article" date="2018" name="Nat. Catal.">
        <title>A vitamin K-dependent carboxylase orthologue is involved in antibiotic biosynthesis.</title>
        <authorList>
            <person name="Law B.J.C."/>
            <person name="Zhuo Y."/>
            <person name="Winn M."/>
            <person name="Francis D."/>
            <person name="Zhang Y."/>
            <person name="Samborskyy M."/>
            <person name="Murphy A."/>
            <person name="Ren L."/>
            <person name="Leadlay P.F."/>
            <person name="Micklefield J."/>
        </authorList>
    </citation>
    <scope>NUCLEOTIDE SEQUENCE</scope>
    <source>
        <strain evidence="4">NRRL:2455</strain>
    </source>
</reference>
<dbReference type="InterPro" id="IPR020802">
    <property type="entry name" value="TesA-like"/>
</dbReference>
<dbReference type="GO" id="GO:0016297">
    <property type="term" value="F:fatty acyl-[ACP] hydrolase activity"/>
    <property type="evidence" value="ECO:0007669"/>
    <property type="project" value="UniProtKB-EC"/>
</dbReference>
<dbReference type="AlphaFoldDB" id="A0A3S7UQL3"/>
<dbReference type="Pfam" id="PF00975">
    <property type="entry name" value="Thioesterase"/>
    <property type="match status" value="1"/>
</dbReference>
<evidence type="ECO:0000259" key="3">
    <source>
        <dbReference type="SMART" id="SM00824"/>
    </source>
</evidence>
<organism evidence="4">
    <name type="scientific">Streptomyces paromomycinus</name>
    <name type="common">Streptomyces rimosus subsp. paromomycinus</name>
    <dbReference type="NCBI Taxonomy" id="92743"/>
    <lineage>
        <taxon>Bacteria</taxon>
        <taxon>Bacillati</taxon>
        <taxon>Actinomycetota</taxon>
        <taxon>Actinomycetes</taxon>
        <taxon>Kitasatosporales</taxon>
        <taxon>Streptomycetaceae</taxon>
        <taxon>Streptomyces</taxon>
    </lineage>
</organism>